<reference evidence="2 3" key="1">
    <citation type="submission" date="2019-11" db="EMBL/GenBank/DDBJ databases">
        <title>Terrilactibacillus tamarindus sp. nov. BCM23-1 isolated from bark of Tamarindus indica.</title>
        <authorList>
            <person name="Kingkaew E."/>
            <person name="Tanasupawat S."/>
        </authorList>
    </citation>
    <scope>NUCLEOTIDE SEQUENCE [LARGE SCALE GENOMIC DNA]</scope>
    <source>
        <strain evidence="2 3">BCM23-1</strain>
    </source>
</reference>
<gene>
    <name evidence="2" type="ORF">GMB86_00435</name>
</gene>
<dbReference type="AlphaFoldDB" id="A0A6N8CM30"/>
<sequence length="191" mass="21758">MNKWKSAFFALITLIVLVCVGLSVLFYNLFVVHTSHQNIITEPHHVGGPIFSVNANKQRLTDMINSEIQDHQNDQLTYQVELNNDVTLTGDLKVLGMGIPFTMSFDPKVTASGDIILKEKSVTLGRVNLPDEQVLQFIDNGTNFPDWVVIQSSKKQIYVNLNEMPLNDQFYLKAKDIQLQKDKINFDVYQK</sequence>
<feature type="transmembrane region" description="Helical" evidence="1">
    <location>
        <begin position="7"/>
        <end position="30"/>
    </location>
</feature>
<dbReference type="Proteomes" id="UP000440978">
    <property type="component" value="Unassembled WGS sequence"/>
</dbReference>
<evidence type="ECO:0000313" key="3">
    <source>
        <dbReference type="Proteomes" id="UP000440978"/>
    </source>
</evidence>
<keyword evidence="3" id="KW-1185">Reference proteome</keyword>
<protein>
    <submittedName>
        <fullName evidence="2">DUF2140 family protein</fullName>
    </submittedName>
</protein>
<evidence type="ECO:0000313" key="2">
    <source>
        <dbReference type="EMBL" id="MTT30480.1"/>
    </source>
</evidence>
<dbReference type="OrthoDB" id="2412610at2"/>
<keyword evidence="1" id="KW-0812">Transmembrane</keyword>
<dbReference type="RefSeq" id="WP_155215705.1">
    <property type="nucleotide sequence ID" value="NZ_WNHB01000001.1"/>
</dbReference>
<dbReference type="InterPro" id="IPR018672">
    <property type="entry name" value="DUF2140"/>
</dbReference>
<organism evidence="2 3">
    <name type="scientific">Terrilactibacillus tamarindi</name>
    <dbReference type="NCBI Taxonomy" id="2599694"/>
    <lineage>
        <taxon>Bacteria</taxon>
        <taxon>Bacillati</taxon>
        <taxon>Bacillota</taxon>
        <taxon>Bacilli</taxon>
        <taxon>Bacillales</taxon>
        <taxon>Bacillaceae</taxon>
        <taxon>Terrilactibacillus</taxon>
    </lineage>
</organism>
<proteinExistence type="predicted"/>
<comment type="caution">
    <text evidence="2">The sequence shown here is derived from an EMBL/GenBank/DDBJ whole genome shotgun (WGS) entry which is preliminary data.</text>
</comment>
<name>A0A6N8CM30_9BACI</name>
<keyword evidence="1" id="KW-1133">Transmembrane helix</keyword>
<dbReference type="EMBL" id="WNHB01000001">
    <property type="protein sequence ID" value="MTT30480.1"/>
    <property type="molecule type" value="Genomic_DNA"/>
</dbReference>
<dbReference type="Pfam" id="PF09911">
    <property type="entry name" value="DUF2140"/>
    <property type="match status" value="1"/>
</dbReference>
<evidence type="ECO:0000256" key="1">
    <source>
        <dbReference type="SAM" id="Phobius"/>
    </source>
</evidence>
<keyword evidence="1" id="KW-0472">Membrane</keyword>
<accession>A0A6N8CM30</accession>